<dbReference type="AlphaFoldDB" id="A0A6A6T0R4"/>
<dbReference type="EMBL" id="MU004403">
    <property type="protein sequence ID" value="KAF2652388.1"/>
    <property type="molecule type" value="Genomic_DNA"/>
</dbReference>
<sequence length="181" mass="19826">MSVHGFLYGSVFDSGTQGYVDHDPFSELMREPSRSSSDSRISTTPAISCVLAVRRLHSRPQILGRDIFYDSSCVHCWSIAERSSEPTKTSCHLIRWPNANSRLLKLFSDALAPDNSCTLQRLSRYTGTSAGVPANQIPSGGGPVILRVTIQVSPRLASVMAFTAVSYSLYLSYQLGHLRGT</sequence>
<proteinExistence type="predicted"/>
<keyword evidence="2" id="KW-1185">Reference proteome</keyword>
<accession>A0A6A6T0R4</accession>
<gene>
    <name evidence="1" type="ORF">K491DRAFT_49939</name>
</gene>
<reference evidence="1" key="1">
    <citation type="journal article" date="2020" name="Stud. Mycol.">
        <title>101 Dothideomycetes genomes: a test case for predicting lifestyles and emergence of pathogens.</title>
        <authorList>
            <person name="Haridas S."/>
            <person name="Albert R."/>
            <person name="Binder M."/>
            <person name="Bloem J."/>
            <person name="Labutti K."/>
            <person name="Salamov A."/>
            <person name="Andreopoulos B."/>
            <person name="Baker S."/>
            <person name="Barry K."/>
            <person name="Bills G."/>
            <person name="Bluhm B."/>
            <person name="Cannon C."/>
            <person name="Castanera R."/>
            <person name="Culley D."/>
            <person name="Daum C."/>
            <person name="Ezra D."/>
            <person name="Gonzalez J."/>
            <person name="Henrissat B."/>
            <person name="Kuo A."/>
            <person name="Liang C."/>
            <person name="Lipzen A."/>
            <person name="Lutzoni F."/>
            <person name="Magnuson J."/>
            <person name="Mondo S."/>
            <person name="Nolan M."/>
            <person name="Ohm R."/>
            <person name="Pangilinan J."/>
            <person name="Park H.-J."/>
            <person name="Ramirez L."/>
            <person name="Alfaro M."/>
            <person name="Sun H."/>
            <person name="Tritt A."/>
            <person name="Yoshinaga Y."/>
            <person name="Zwiers L.-H."/>
            <person name="Turgeon B."/>
            <person name="Goodwin S."/>
            <person name="Spatafora J."/>
            <person name="Crous P."/>
            <person name="Grigoriev I."/>
        </authorList>
    </citation>
    <scope>NUCLEOTIDE SEQUENCE</scope>
    <source>
        <strain evidence="1">CBS 122681</strain>
    </source>
</reference>
<protein>
    <submittedName>
        <fullName evidence="1">Uncharacterized protein</fullName>
    </submittedName>
</protein>
<evidence type="ECO:0000313" key="2">
    <source>
        <dbReference type="Proteomes" id="UP000799324"/>
    </source>
</evidence>
<name>A0A6A6T0R4_9PLEO</name>
<dbReference type="Proteomes" id="UP000799324">
    <property type="component" value="Unassembled WGS sequence"/>
</dbReference>
<evidence type="ECO:0000313" key="1">
    <source>
        <dbReference type="EMBL" id="KAF2652388.1"/>
    </source>
</evidence>
<organism evidence="1 2">
    <name type="scientific">Lophiostoma macrostomum CBS 122681</name>
    <dbReference type="NCBI Taxonomy" id="1314788"/>
    <lineage>
        <taxon>Eukaryota</taxon>
        <taxon>Fungi</taxon>
        <taxon>Dikarya</taxon>
        <taxon>Ascomycota</taxon>
        <taxon>Pezizomycotina</taxon>
        <taxon>Dothideomycetes</taxon>
        <taxon>Pleosporomycetidae</taxon>
        <taxon>Pleosporales</taxon>
        <taxon>Lophiostomataceae</taxon>
        <taxon>Lophiostoma</taxon>
    </lineage>
</organism>